<comment type="similarity">
    <text evidence="14">In the C-terminal section; belongs to the IspF family.</text>
</comment>
<evidence type="ECO:0000256" key="9">
    <source>
        <dbReference type="ARBA" id="ARBA00022695"/>
    </source>
</evidence>
<comment type="similarity">
    <text evidence="6">Belongs to the IspF family.</text>
</comment>
<dbReference type="CDD" id="cd00554">
    <property type="entry name" value="MECDP_synthase"/>
    <property type="match status" value="1"/>
</dbReference>
<evidence type="ECO:0000256" key="4">
    <source>
        <dbReference type="ARBA" id="ARBA00004709"/>
    </source>
</evidence>
<evidence type="ECO:0000313" key="16">
    <source>
        <dbReference type="EMBL" id="ADM09923.1"/>
    </source>
</evidence>
<evidence type="ECO:0000256" key="11">
    <source>
        <dbReference type="ARBA" id="ARBA00023229"/>
    </source>
</evidence>
<dbReference type="FunFam" id="3.90.550.10:FF:000003">
    <property type="entry name" value="2-C-methyl-D-erythritol 4-phosphate cytidylyltransferase"/>
    <property type="match status" value="1"/>
</dbReference>
<feature type="site" description="Transition state stabilizer" evidence="14">
    <location>
        <position position="254"/>
    </location>
</feature>
<feature type="region of interest" description="2-C-methyl-D-erythritol 2,4-cyclodiphosphate synthase" evidence="14">
    <location>
        <begin position="222"/>
        <end position="380"/>
    </location>
</feature>
<dbReference type="HAMAP" id="MF_01520">
    <property type="entry name" value="IspDF"/>
    <property type="match status" value="1"/>
</dbReference>
<dbReference type="PANTHER" id="PTHR43181">
    <property type="entry name" value="2-C-METHYL-D-ERYTHRITOL 2,4-CYCLODIPHOSPHATE SYNTHASE, CHLOROPLASTIC"/>
    <property type="match status" value="1"/>
</dbReference>
<evidence type="ECO:0000313" key="17">
    <source>
        <dbReference type="Proteomes" id="UP000001302"/>
    </source>
</evidence>
<dbReference type="UniPathway" id="UPA00056">
    <property type="reaction ID" value="UER00093"/>
</dbReference>
<name>E0TDA0_PARBH</name>
<dbReference type="EC" id="4.6.1.12" evidence="14"/>
<dbReference type="InterPro" id="IPR018294">
    <property type="entry name" value="ISPD_synthase_CS"/>
</dbReference>
<dbReference type="NCBIfam" id="TIGR00151">
    <property type="entry name" value="ispF"/>
    <property type="match status" value="1"/>
</dbReference>
<dbReference type="PROSITE" id="PS01295">
    <property type="entry name" value="ISPD"/>
    <property type="match status" value="1"/>
</dbReference>
<dbReference type="InterPro" id="IPR034683">
    <property type="entry name" value="IspD/TarI"/>
</dbReference>
<feature type="binding site" evidence="14">
    <location>
        <begin position="276"/>
        <end position="278"/>
    </location>
    <ligand>
        <name>4-CDP-2-C-methyl-D-erythritol 2-phosphate</name>
        <dbReference type="ChEBI" id="CHEBI:57919"/>
    </ligand>
</feature>
<evidence type="ECO:0000256" key="10">
    <source>
        <dbReference type="ARBA" id="ARBA00022723"/>
    </source>
</evidence>
<dbReference type="NCBIfam" id="NF006899">
    <property type="entry name" value="PRK09382.1"/>
    <property type="match status" value="1"/>
</dbReference>
<dbReference type="EMBL" id="CP002156">
    <property type="protein sequence ID" value="ADM09923.1"/>
    <property type="molecule type" value="Genomic_DNA"/>
</dbReference>
<feature type="site" description="Transition state stabilizer" evidence="14">
    <location>
        <position position="9"/>
    </location>
</feature>
<feature type="binding site" evidence="14">
    <location>
        <position position="230"/>
    </location>
    <ligand>
        <name>a divalent metal cation</name>
        <dbReference type="ChEBI" id="CHEBI:60240"/>
    </ligand>
</feature>
<dbReference type="Gene3D" id="3.30.1330.50">
    <property type="entry name" value="2-C-methyl-D-erythritol 2,4-cyclodiphosphate synthase"/>
    <property type="match status" value="1"/>
</dbReference>
<comment type="function">
    <text evidence="14">Bifunctional enzyme that catalyzes the formation of 4-diphosphocytidyl-2-C-methyl-D-erythritol from CTP and 2-C-methyl-D-erythritol 4-phosphate (MEP) (IspD), and catalyzes the conversion of 4-diphosphocytidyl-2-C-methyl-D-erythritol 2-phosphate (CDP-ME2P) to 2-C-methyl-D-erythritol 2,4-cyclodiphosphate (ME-CPP) with a corresponding release of cytidine 5-monophosphate (CMP) (IspF).</text>
</comment>
<dbReference type="eggNOG" id="COG1211">
    <property type="taxonomic scope" value="Bacteria"/>
</dbReference>
<feature type="site" description="Transition state stabilizer" evidence="14">
    <location>
        <position position="16"/>
    </location>
</feature>
<evidence type="ECO:0000256" key="6">
    <source>
        <dbReference type="ARBA" id="ARBA00008480"/>
    </source>
</evidence>
<dbReference type="CDD" id="cd02516">
    <property type="entry name" value="CDP-ME_synthetase"/>
    <property type="match status" value="1"/>
</dbReference>
<dbReference type="HAMAP" id="MF_00107">
    <property type="entry name" value="IspF"/>
    <property type="match status" value="1"/>
</dbReference>
<dbReference type="Gene3D" id="3.90.550.10">
    <property type="entry name" value="Spore Coat Polysaccharide Biosynthesis Protein SpsA, Chain A"/>
    <property type="match status" value="1"/>
</dbReference>
<feature type="site" description="Positions MEP for the nucleophilic attack" evidence="14">
    <location>
        <position position="147"/>
    </location>
</feature>
<reference evidence="17" key="1">
    <citation type="submission" date="2010-08" db="EMBL/GenBank/DDBJ databases">
        <title>Genome sequence of Parvularcula bermudensis HTCC2503.</title>
        <authorList>
            <person name="Kang D.-M."/>
            <person name="Oh H.-M."/>
            <person name="Cho J.-C."/>
        </authorList>
    </citation>
    <scope>NUCLEOTIDE SEQUENCE [LARGE SCALE GENOMIC DNA]</scope>
    <source>
        <strain evidence="17">ATCC BAA-594 / HTCC2503 / KCTC 12087</strain>
    </source>
</reference>
<accession>E0TDA0</accession>
<dbReference type="InterPro" id="IPR003526">
    <property type="entry name" value="MECDP_synthase"/>
</dbReference>
<comment type="catalytic activity">
    <reaction evidence="2 14">
        <text>2-C-methyl-D-erythritol 4-phosphate + CTP + H(+) = 4-CDP-2-C-methyl-D-erythritol + diphosphate</text>
        <dbReference type="Rhea" id="RHEA:13429"/>
        <dbReference type="ChEBI" id="CHEBI:15378"/>
        <dbReference type="ChEBI" id="CHEBI:33019"/>
        <dbReference type="ChEBI" id="CHEBI:37563"/>
        <dbReference type="ChEBI" id="CHEBI:57823"/>
        <dbReference type="ChEBI" id="CHEBI:58262"/>
        <dbReference type="EC" id="2.7.7.60"/>
    </reaction>
</comment>
<dbReference type="GO" id="GO:0046872">
    <property type="term" value="F:metal ion binding"/>
    <property type="evidence" value="ECO:0007669"/>
    <property type="project" value="UniProtKB-KW"/>
</dbReference>
<dbReference type="EC" id="2.7.7.60" evidence="14"/>
<dbReference type="SUPFAM" id="SSF69765">
    <property type="entry name" value="IpsF-like"/>
    <property type="match status" value="1"/>
</dbReference>
<reference evidence="16 17" key="2">
    <citation type="journal article" date="2011" name="J. Bacteriol.">
        <title>Complete genome sequence of strain HTCC2503T of Parvularcula bermudensis, the type species of the order "Parvularculales" in the class Alphaproteobacteria.</title>
        <authorList>
            <person name="Oh H.M."/>
            <person name="Kang I."/>
            <person name="Vergin K.L."/>
            <person name="Kang D."/>
            <person name="Rhee K.H."/>
            <person name="Giovannoni S.J."/>
            <person name="Cho J.C."/>
        </authorList>
    </citation>
    <scope>NUCLEOTIDE SEQUENCE [LARGE SCALE GENOMIC DNA]</scope>
    <source>
        <strain evidence="17">ATCC BAA-594 / HTCC2503 / KCTC 12087</strain>
    </source>
</reference>
<dbReference type="Proteomes" id="UP000001302">
    <property type="component" value="Chromosome"/>
</dbReference>
<evidence type="ECO:0000256" key="8">
    <source>
        <dbReference type="ARBA" id="ARBA00022679"/>
    </source>
</evidence>
<protein>
    <recommendedName>
        <fullName evidence="14">Bifunctional enzyme IspD/IspF</fullName>
    </recommendedName>
    <domain>
        <recommendedName>
            <fullName evidence="14">2-C-methyl-D-erythritol 4-phosphate cytidylyltransferase</fullName>
            <ecNumber evidence="14">2.7.7.60</ecNumber>
        </recommendedName>
        <alternativeName>
            <fullName evidence="14">4-diphosphocytidyl-2C-methyl-D-erythritol synthase</fullName>
        </alternativeName>
        <alternativeName>
            <fullName evidence="14">MEP cytidylyltransferase</fullName>
            <shortName evidence="14">MCT</shortName>
        </alternativeName>
    </domain>
    <domain>
        <recommendedName>
            <fullName evidence="14">2-C-methyl-D-erythritol 2,4-cyclodiphosphate synthase</fullName>
            <shortName evidence="14">MECDP-synthase</shortName>
            <shortName evidence="14">MECPP-synthase</shortName>
            <shortName evidence="14">MECPS</shortName>
            <ecNumber evidence="14">4.6.1.12</ecNumber>
        </recommendedName>
    </domain>
</protein>
<feature type="site" description="Positions MEP for the nucleophilic attack" evidence="14">
    <location>
        <position position="201"/>
    </location>
</feature>
<comment type="catalytic activity">
    <reaction evidence="1 14">
        <text>4-CDP-2-C-methyl-D-erythritol 2-phosphate = 2-C-methyl-D-erythritol 2,4-cyclic diphosphate + CMP</text>
        <dbReference type="Rhea" id="RHEA:23864"/>
        <dbReference type="ChEBI" id="CHEBI:57919"/>
        <dbReference type="ChEBI" id="CHEBI:58483"/>
        <dbReference type="ChEBI" id="CHEBI:60377"/>
        <dbReference type="EC" id="4.6.1.12"/>
    </reaction>
</comment>
<comment type="similarity">
    <text evidence="14">In the N-terminal section; belongs to the IspD/TarI cytidylyltransferase family. IspD subfamily.</text>
</comment>
<gene>
    <name evidence="14" type="primary">ispDF</name>
    <name evidence="16" type="ordered locus">PB2503_09349</name>
</gene>
<feature type="site" description="Transition state stabilizer" evidence="14">
    <location>
        <position position="353"/>
    </location>
</feature>
<evidence type="ECO:0000256" key="7">
    <source>
        <dbReference type="ARBA" id="ARBA00009789"/>
    </source>
</evidence>
<dbReference type="PANTHER" id="PTHR43181:SF1">
    <property type="entry name" value="2-C-METHYL-D-ERYTHRITOL 2,4-CYCLODIPHOSPHATE SYNTHASE, CHLOROPLASTIC"/>
    <property type="match status" value="1"/>
</dbReference>
<keyword evidence="8 14" id="KW-0808">Transferase</keyword>
<keyword evidence="9 14" id="KW-0548">Nucleotidyltransferase</keyword>
<dbReference type="PROSITE" id="PS01350">
    <property type="entry name" value="ISPF"/>
    <property type="match status" value="1"/>
</dbReference>
<feature type="binding site" evidence="14">
    <location>
        <begin position="352"/>
        <end position="355"/>
    </location>
    <ligand>
        <name>4-CDP-2-C-methyl-D-erythritol 2-phosphate</name>
        <dbReference type="ChEBI" id="CHEBI:57919"/>
    </ligand>
</feature>
<feature type="binding site" evidence="14">
    <location>
        <position position="228"/>
    </location>
    <ligand>
        <name>a divalent metal cation</name>
        <dbReference type="ChEBI" id="CHEBI:60240"/>
    </ligand>
</feature>
<dbReference type="InterPro" id="IPR020555">
    <property type="entry name" value="MECDP_synthase_CS"/>
</dbReference>
<keyword evidence="13 14" id="KW-0511">Multifunctional enzyme</keyword>
<dbReference type="NCBIfam" id="TIGR00453">
    <property type="entry name" value="ispD"/>
    <property type="match status" value="1"/>
</dbReference>
<evidence type="ECO:0000256" key="1">
    <source>
        <dbReference type="ARBA" id="ARBA00000200"/>
    </source>
</evidence>
<keyword evidence="12 14" id="KW-0456">Lyase</keyword>
<feature type="domain" description="2-C-methyl-D-erythritol 2,4-cyclodiphosphate synthase" evidence="15">
    <location>
        <begin position="222"/>
        <end position="374"/>
    </location>
</feature>
<feature type="binding site" evidence="14">
    <location>
        <position position="362"/>
    </location>
    <ligand>
        <name>4-CDP-2-C-methyl-D-erythritol 2-phosphate</name>
        <dbReference type="ChEBI" id="CHEBI:57919"/>
    </ligand>
</feature>
<dbReference type="eggNOG" id="COG0245">
    <property type="taxonomic scope" value="Bacteria"/>
</dbReference>
<dbReference type="InterPro" id="IPR026596">
    <property type="entry name" value="IspD/F"/>
</dbReference>
<dbReference type="HAMAP" id="MF_00108">
    <property type="entry name" value="IspD"/>
    <property type="match status" value="1"/>
</dbReference>
<dbReference type="GO" id="GO:0050518">
    <property type="term" value="F:2-C-methyl-D-erythritol 4-phosphate cytidylyltransferase activity"/>
    <property type="evidence" value="ECO:0007669"/>
    <property type="project" value="UniProtKB-UniRule"/>
</dbReference>
<dbReference type="STRING" id="314260.PB2503_09349"/>
<organism evidence="16 17">
    <name type="scientific">Parvularcula bermudensis (strain ATCC BAA-594 / HTCC2503 / KCTC 12087)</name>
    <dbReference type="NCBI Taxonomy" id="314260"/>
    <lineage>
        <taxon>Bacteria</taxon>
        <taxon>Pseudomonadati</taxon>
        <taxon>Pseudomonadota</taxon>
        <taxon>Alphaproteobacteria</taxon>
        <taxon>Parvularculales</taxon>
        <taxon>Parvularculaceae</taxon>
        <taxon>Parvularcula</taxon>
    </lineage>
</organism>
<feature type="region of interest" description="2-C-methyl-D-erythritol 4-phosphate cytidylyltransferase" evidence="14">
    <location>
        <begin position="1"/>
        <end position="221"/>
    </location>
</feature>
<evidence type="ECO:0000256" key="2">
    <source>
        <dbReference type="ARBA" id="ARBA00001282"/>
    </source>
</evidence>
<comment type="caution">
    <text evidence="14">Lacks conserved residue(s) required for the propagation of feature annotation.</text>
</comment>
<dbReference type="GO" id="GO:0016114">
    <property type="term" value="P:terpenoid biosynthetic process"/>
    <property type="evidence" value="ECO:0007669"/>
    <property type="project" value="InterPro"/>
</dbReference>
<comment type="similarity">
    <text evidence="7">Belongs to the IspD/TarI cytidylyltransferase family. IspD subfamily.</text>
</comment>
<feature type="binding site" evidence="14">
    <location>
        <position position="262"/>
    </location>
    <ligand>
        <name>a divalent metal cation</name>
        <dbReference type="ChEBI" id="CHEBI:60240"/>
    </ligand>
</feature>
<feature type="binding site" evidence="14">
    <location>
        <position position="359"/>
    </location>
    <ligand>
        <name>4-CDP-2-C-methyl-D-erythritol 2-phosphate</name>
        <dbReference type="ChEBI" id="CHEBI:57919"/>
    </ligand>
</feature>
<proteinExistence type="inferred from homology"/>
<dbReference type="InterPro" id="IPR001228">
    <property type="entry name" value="IspD"/>
</dbReference>
<feature type="binding site" evidence="14">
    <location>
        <begin position="254"/>
        <end position="255"/>
    </location>
    <ligand>
        <name>4-CDP-2-C-methyl-D-erythritol 2-phosphate</name>
        <dbReference type="ChEBI" id="CHEBI:57919"/>
    </ligand>
</feature>
<keyword evidence="10 14" id="KW-0479">Metal-binding</keyword>
<dbReference type="SUPFAM" id="SSF53448">
    <property type="entry name" value="Nucleotide-diphospho-sugar transferases"/>
    <property type="match status" value="1"/>
</dbReference>
<keyword evidence="17" id="KW-1185">Reference proteome</keyword>
<evidence type="ECO:0000256" key="3">
    <source>
        <dbReference type="ARBA" id="ARBA00001968"/>
    </source>
</evidence>
<feature type="binding site" evidence="14">
    <location>
        <begin position="228"/>
        <end position="230"/>
    </location>
    <ligand>
        <name>4-CDP-2-C-methyl-D-erythritol 2-phosphate</name>
        <dbReference type="ChEBI" id="CHEBI:57919"/>
    </ligand>
</feature>
<dbReference type="HOGENOM" id="CLU_042800_2_6_5"/>
<dbReference type="Pfam" id="PF02542">
    <property type="entry name" value="YgbB"/>
    <property type="match status" value="1"/>
</dbReference>
<dbReference type="GO" id="GO:0008685">
    <property type="term" value="F:2-C-methyl-D-erythritol 2,4-cyclodiphosphate synthase activity"/>
    <property type="evidence" value="ECO:0007669"/>
    <property type="project" value="UniProtKB-UniRule"/>
</dbReference>
<dbReference type="GO" id="GO:0019288">
    <property type="term" value="P:isopentenyl diphosphate biosynthetic process, methylerythritol 4-phosphate pathway"/>
    <property type="evidence" value="ECO:0007669"/>
    <property type="project" value="UniProtKB-UniRule"/>
</dbReference>
<keyword evidence="11 14" id="KW-0414">Isoprene biosynthesis</keyword>
<comment type="cofactor">
    <cofactor evidence="3 14">
        <name>a divalent metal cation</name>
        <dbReference type="ChEBI" id="CHEBI:60240"/>
    </cofactor>
</comment>
<evidence type="ECO:0000256" key="5">
    <source>
        <dbReference type="ARBA" id="ARBA00004787"/>
    </source>
</evidence>
<comment type="pathway">
    <text evidence="5 14">Isoprenoid biosynthesis; isopentenyl diphosphate biosynthesis via DXP pathway; isopentenyl diphosphate from 1-deoxy-D-xylulose 5-phosphate: step 2/6.</text>
</comment>
<evidence type="ECO:0000256" key="12">
    <source>
        <dbReference type="ARBA" id="ARBA00023239"/>
    </source>
</evidence>
<evidence type="ECO:0000259" key="15">
    <source>
        <dbReference type="Pfam" id="PF02542"/>
    </source>
</evidence>
<dbReference type="AlphaFoldDB" id="E0TDA0"/>
<comment type="pathway">
    <text evidence="4 14">Isoprenoid biosynthesis; isopentenyl diphosphate biosynthesis via DXP pathway; isopentenyl diphosphate from 1-deoxy-D-xylulose 5-phosphate: step 4/6.</text>
</comment>
<dbReference type="Pfam" id="PF01128">
    <property type="entry name" value="IspD"/>
    <property type="match status" value="1"/>
</dbReference>
<dbReference type="InterPro" id="IPR029044">
    <property type="entry name" value="Nucleotide-diphossugar_trans"/>
</dbReference>
<evidence type="ECO:0000256" key="13">
    <source>
        <dbReference type="ARBA" id="ARBA00023268"/>
    </source>
</evidence>
<evidence type="ECO:0000256" key="14">
    <source>
        <dbReference type="HAMAP-Rule" id="MF_01520"/>
    </source>
</evidence>
<dbReference type="InterPro" id="IPR036571">
    <property type="entry name" value="MECDP_synthase_sf"/>
</dbReference>
<sequence>MVAGGRGVRAQTDIPKQYACLGGRPILRRTLEAIAAHPQIDAVLCVIGEPDLAAYADASAGVPKLLPPVTGGRSRQASVRAGLEALAAKAPQKVLIHDAARPFISHKTLTALLETLDHAEGAIAALPVADTLKRQSTAGGIDATVPRDGLWRAATPQGFRFETILNAHRSAEPDAATDDAALLEAENIHVALIPDDPRNFKITYKEDFALAESLIAATRETRTGFGFDVHAFEPGDAVILGGVTIPHSAKLKGHSDADVVLHALCDAIFGGLALGDIGTFFPPSDEKWRGAPSDLFAKAAMAKVAAAGATLVHVDLTIIAEAPKIGPHRDAMRERIADILSLEGDRISVKATTTEGLGFTGRREGIACQAVVTLSVERDS</sequence>
<dbReference type="KEGG" id="pbr:PB2503_09349"/>